<organism evidence="2 3">
    <name type="scientific">Trametes cubensis</name>
    <dbReference type="NCBI Taxonomy" id="1111947"/>
    <lineage>
        <taxon>Eukaryota</taxon>
        <taxon>Fungi</taxon>
        <taxon>Dikarya</taxon>
        <taxon>Basidiomycota</taxon>
        <taxon>Agaricomycotina</taxon>
        <taxon>Agaricomycetes</taxon>
        <taxon>Polyporales</taxon>
        <taxon>Polyporaceae</taxon>
        <taxon>Trametes</taxon>
    </lineage>
</organism>
<gene>
    <name evidence="2" type="ORF">ONZ51_g2841</name>
</gene>
<protein>
    <submittedName>
        <fullName evidence="2">Uncharacterized protein</fullName>
    </submittedName>
</protein>
<comment type="caution">
    <text evidence="2">The sequence shown here is derived from an EMBL/GenBank/DDBJ whole genome shotgun (WGS) entry which is preliminary data.</text>
</comment>
<feature type="compositionally biased region" description="Low complexity" evidence="1">
    <location>
        <begin position="263"/>
        <end position="273"/>
    </location>
</feature>
<evidence type="ECO:0000313" key="3">
    <source>
        <dbReference type="Proteomes" id="UP001215151"/>
    </source>
</evidence>
<feature type="compositionally biased region" description="Basic and acidic residues" evidence="1">
    <location>
        <begin position="181"/>
        <end position="191"/>
    </location>
</feature>
<feature type="compositionally biased region" description="Low complexity" evidence="1">
    <location>
        <begin position="158"/>
        <end position="167"/>
    </location>
</feature>
<dbReference type="AlphaFoldDB" id="A0AAD7XG66"/>
<name>A0AAD7XG66_9APHY</name>
<dbReference type="EMBL" id="JAPEVG010000047">
    <property type="protein sequence ID" value="KAJ8489546.1"/>
    <property type="molecule type" value="Genomic_DNA"/>
</dbReference>
<reference evidence="2" key="1">
    <citation type="submission" date="2022-11" db="EMBL/GenBank/DDBJ databases">
        <title>Genome Sequence of Cubamyces cubensis.</title>
        <authorList>
            <person name="Buettner E."/>
        </authorList>
    </citation>
    <scope>NUCLEOTIDE SEQUENCE</scope>
    <source>
        <strain evidence="2">MPL-01</strain>
    </source>
</reference>
<feature type="compositionally biased region" description="Basic residues" evidence="1">
    <location>
        <begin position="139"/>
        <end position="157"/>
    </location>
</feature>
<proteinExistence type="predicted"/>
<feature type="region of interest" description="Disordered" evidence="1">
    <location>
        <begin position="109"/>
        <end position="273"/>
    </location>
</feature>
<sequence>MPSVNELFHKDVAHSLFDEFDEEASSLPSLPPTINVVDRDVLRARRRSDKKAAKILDITIAREDNDADVDMASPTYPEWSGIDGLQPPVQGGRRTSLSQLNMGSLTLLDSPMDEDEGAPLIEKSSPTKGARAGGESGKARKKLAFIFRKLGRRKAPKAKGPNPAPRATLGPLVSPSENDENPFRDEHHMQWADEEDNGSPSGAAGGAPDDGEGSNQLALAPKTPQRGRCTSAPTTPRSSKSKKGTPNWQCSPKTPLSARSWRSECSPGSISASSALSVTSTLRRKNARRRIRQLKSQMKSLQILGSEASAAVALATNVKETKLRYRDFGRQIRDEFKRV</sequence>
<accession>A0AAD7XG66</accession>
<feature type="compositionally biased region" description="Polar residues" evidence="1">
    <location>
        <begin position="231"/>
        <end position="254"/>
    </location>
</feature>
<evidence type="ECO:0000256" key="1">
    <source>
        <dbReference type="SAM" id="MobiDB-lite"/>
    </source>
</evidence>
<keyword evidence="3" id="KW-1185">Reference proteome</keyword>
<evidence type="ECO:0000313" key="2">
    <source>
        <dbReference type="EMBL" id="KAJ8489546.1"/>
    </source>
</evidence>
<dbReference type="Proteomes" id="UP001215151">
    <property type="component" value="Unassembled WGS sequence"/>
</dbReference>